<dbReference type="AlphaFoldDB" id="A0AAW1M5P7"/>
<gene>
    <name evidence="2" type="ORF">RND81_03G099000</name>
</gene>
<sequence>MNKNSTNQYSVSRKPYPHAQTTFFTAPLVHLVTMSSHYPYLDLPYHNSNFCHNIPQFAVLPPTRSIKIPPWREMLAPFMGVMVPESPMMDIKFEVDKEDLSSLRMEISLVSRAYLSSLLYSHDHMSDRMPNLSPNLFHITCMEVVKTYKPSILVLVETHMGGEHAMKVSKILGYSGHSRVDVIGFNGGIWLYWRPELVSINLVTKHPQSLTVEVSRRVIPGPTNRKELWVELERFALANNHPWLLAGDFNENRSLAERHGGNQNMARRCKIFNNWTENCKLIEFEFLGPSHTWARGNSTKTRHSVRPDRALCNSEWSTFFSDASVKHLPAYQSDHNPLLISPNGFALLNSIQRSFRFQAAWLTHENFTDFNNGMKKYLVIYLKKRQLLARIIEGCQKKLSIQRDKNLIKLEAKLRKKLDEVLDEEEILWYHKSRVEFLRDGDRNTSGRNKINALKNDQGVWVDNKAEVKQLVVEYYKRLYTDDTP</sequence>
<dbReference type="PANTHER" id="PTHR35218">
    <property type="entry name" value="RNASE H DOMAIN-CONTAINING PROTEIN"/>
    <property type="match status" value="1"/>
</dbReference>
<accession>A0AAW1M5P7</accession>
<dbReference type="EMBL" id="JBDFQZ010000003">
    <property type="protein sequence ID" value="KAK9741349.1"/>
    <property type="molecule type" value="Genomic_DNA"/>
</dbReference>
<dbReference type="Gene3D" id="3.60.10.10">
    <property type="entry name" value="Endonuclease/exonuclease/phosphatase"/>
    <property type="match status" value="1"/>
</dbReference>
<protein>
    <recommendedName>
        <fullName evidence="1">Endonuclease/exonuclease/phosphatase domain-containing protein</fullName>
    </recommendedName>
</protein>
<organism evidence="2 3">
    <name type="scientific">Saponaria officinalis</name>
    <name type="common">Common soapwort</name>
    <name type="synonym">Lychnis saponaria</name>
    <dbReference type="NCBI Taxonomy" id="3572"/>
    <lineage>
        <taxon>Eukaryota</taxon>
        <taxon>Viridiplantae</taxon>
        <taxon>Streptophyta</taxon>
        <taxon>Embryophyta</taxon>
        <taxon>Tracheophyta</taxon>
        <taxon>Spermatophyta</taxon>
        <taxon>Magnoliopsida</taxon>
        <taxon>eudicotyledons</taxon>
        <taxon>Gunneridae</taxon>
        <taxon>Pentapetalae</taxon>
        <taxon>Caryophyllales</taxon>
        <taxon>Caryophyllaceae</taxon>
        <taxon>Caryophylleae</taxon>
        <taxon>Saponaria</taxon>
    </lineage>
</organism>
<dbReference type="GO" id="GO:0003824">
    <property type="term" value="F:catalytic activity"/>
    <property type="evidence" value="ECO:0007669"/>
    <property type="project" value="InterPro"/>
</dbReference>
<evidence type="ECO:0000259" key="1">
    <source>
        <dbReference type="Pfam" id="PF03372"/>
    </source>
</evidence>
<dbReference type="Pfam" id="PF03372">
    <property type="entry name" value="Exo_endo_phos"/>
    <property type="match status" value="1"/>
</dbReference>
<proteinExistence type="predicted"/>
<dbReference type="Proteomes" id="UP001443914">
    <property type="component" value="Unassembled WGS sequence"/>
</dbReference>
<dbReference type="SUPFAM" id="SSF56219">
    <property type="entry name" value="DNase I-like"/>
    <property type="match status" value="1"/>
</dbReference>
<dbReference type="InterPro" id="IPR005135">
    <property type="entry name" value="Endo/exonuclease/phosphatase"/>
</dbReference>
<evidence type="ECO:0000313" key="3">
    <source>
        <dbReference type="Proteomes" id="UP001443914"/>
    </source>
</evidence>
<name>A0AAW1M5P7_SAPOF</name>
<comment type="caution">
    <text evidence="2">The sequence shown here is derived from an EMBL/GenBank/DDBJ whole genome shotgun (WGS) entry which is preliminary data.</text>
</comment>
<keyword evidence="3" id="KW-1185">Reference proteome</keyword>
<dbReference type="PANTHER" id="PTHR35218:SF9">
    <property type="entry name" value="ENDONUCLEASE_EXONUCLEASE_PHOSPHATASE DOMAIN-CONTAINING PROTEIN"/>
    <property type="match status" value="1"/>
</dbReference>
<feature type="domain" description="Endonuclease/exonuclease/phosphatase" evidence="1">
    <location>
        <begin position="141"/>
        <end position="335"/>
    </location>
</feature>
<reference evidence="2" key="1">
    <citation type="submission" date="2024-03" db="EMBL/GenBank/DDBJ databases">
        <title>WGS assembly of Saponaria officinalis var. Norfolk2.</title>
        <authorList>
            <person name="Jenkins J."/>
            <person name="Shu S."/>
            <person name="Grimwood J."/>
            <person name="Barry K."/>
            <person name="Goodstein D."/>
            <person name="Schmutz J."/>
            <person name="Leebens-Mack J."/>
            <person name="Osbourn A."/>
        </authorList>
    </citation>
    <scope>NUCLEOTIDE SEQUENCE [LARGE SCALE GENOMIC DNA]</scope>
    <source>
        <strain evidence="2">JIC</strain>
    </source>
</reference>
<dbReference type="InterPro" id="IPR036691">
    <property type="entry name" value="Endo/exonu/phosph_ase_sf"/>
</dbReference>
<evidence type="ECO:0000313" key="2">
    <source>
        <dbReference type="EMBL" id="KAK9741349.1"/>
    </source>
</evidence>